<proteinExistence type="predicted"/>
<organism evidence="2 3">
    <name type="scientific">Pleurodeles waltl</name>
    <name type="common">Iberian ribbed newt</name>
    <dbReference type="NCBI Taxonomy" id="8319"/>
    <lineage>
        <taxon>Eukaryota</taxon>
        <taxon>Metazoa</taxon>
        <taxon>Chordata</taxon>
        <taxon>Craniata</taxon>
        <taxon>Vertebrata</taxon>
        <taxon>Euteleostomi</taxon>
        <taxon>Amphibia</taxon>
        <taxon>Batrachia</taxon>
        <taxon>Caudata</taxon>
        <taxon>Salamandroidea</taxon>
        <taxon>Salamandridae</taxon>
        <taxon>Pleurodelinae</taxon>
        <taxon>Pleurodeles</taxon>
    </lineage>
</organism>
<dbReference type="Proteomes" id="UP001066276">
    <property type="component" value="Chromosome 4_1"/>
</dbReference>
<evidence type="ECO:0000313" key="3">
    <source>
        <dbReference type="Proteomes" id="UP001066276"/>
    </source>
</evidence>
<accession>A0AAV7T653</accession>
<gene>
    <name evidence="2" type="ORF">NDU88_003851</name>
</gene>
<protein>
    <submittedName>
        <fullName evidence="2">Uncharacterized protein</fullName>
    </submittedName>
</protein>
<evidence type="ECO:0000313" key="2">
    <source>
        <dbReference type="EMBL" id="KAJ1171994.1"/>
    </source>
</evidence>
<dbReference type="EMBL" id="JANPWB010000007">
    <property type="protein sequence ID" value="KAJ1171994.1"/>
    <property type="molecule type" value="Genomic_DNA"/>
</dbReference>
<name>A0AAV7T653_PLEWA</name>
<feature type="region of interest" description="Disordered" evidence="1">
    <location>
        <begin position="46"/>
        <end position="87"/>
    </location>
</feature>
<dbReference type="AlphaFoldDB" id="A0AAV7T653"/>
<feature type="compositionally biased region" description="Acidic residues" evidence="1">
    <location>
        <begin position="49"/>
        <end position="58"/>
    </location>
</feature>
<sequence>MPVLDHRHSPNLRYQWGHPFALNFDWEGKRRYLRFLYEAQKHLNRTDTDPEAVLDGEDPSSRKPLKPTWETAGPRRKKACADEASQR</sequence>
<reference evidence="2" key="1">
    <citation type="journal article" date="2022" name="bioRxiv">
        <title>Sequencing and chromosome-scale assembly of the giantPleurodeles waltlgenome.</title>
        <authorList>
            <person name="Brown T."/>
            <person name="Elewa A."/>
            <person name="Iarovenko S."/>
            <person name="Subramanian E."/>
            <person name="Araus A.J."/>
            <person name="Petzold A."/>
            <person name="Susuki M."/>
            <person name="Suzuki K.-i.T."/>
            <person name="Hayashi T."/>
            <person name="Toyoda A."/>
            <person name="Oliveira C."/>
            <person name="Osipova E."/>
            <person name="Leigh N.D."/>
            <person name="Simon A."/>
            <person name="Yun M.H."/>
        </authorList>
    </citation>
    <scope>NUCLEOTIDE SEQUENCE</scope>
    <source>
        <strain evidence="2">20211129_DDA</strain>
        <tissue evidence="2">Liver</tissue>
    </source>
</reference>
<comment type="caution">
    <text evidence="2">The sequence shown here is derived from an EMBL/GenBank/DDBJ whole genome shotgun (WGS) entry which is preliminary data.</text>
</comment>
<evidence type="ECO:0000256" key="1">
    <source>
        <dbReference type="SAM" id="MobiDB-lite"/>
    </source>
</evidence>
<keyword evidence="3" id="KW-1185">Reference proteome</keyword>